<dbReference type="GO" id="GO:0003677">
    <property type="term" value="F:DNA binding"/>
    <property type="evidence" value="ECO:0007669"/>
    <property type="project" value="UniProtKB-KW"/>
</dbReference>
<feature type="modified residue" description="4-aspartylphosphate" evidence="3">
    <location>
        <position position="53"/>
    </location>
</feature>
<dbReference type="PRINTS" id="PR00038">
    <property type="entry name" value="HTHLUXR"/>
</dbReference>
<keyword evidence="7" id="KW-1185">Reference proteome</keyword>
<dbReference type="SUPFAM" id="SSF46894">
    <property type="entry name" value="C-terminal effector domain of the bipartite response regulators"/>
    <property type="match status" value="1"/>
</dbReference>
<protein>
    <submittedName>
        <fullName evidence="6">DNA-binding response regulator, NarL/FixJ family, contains REC and HTH domains</fullName>
    </submittedName>
</protein>
<dbReference type="PROSITE" id="PS50110">
    <property type="entry name" value="RESPONSE_REGULATORY"/>
    <property type="match status" value="1"/>
</dbReference>
<dbReference type="PROSITE" id="PS00622">
    <property type="entry name" value="HTH_LUXR_1"/>
    <property type="match status" value="1"/>
</dbReference>
<organism evidence="6 7">
    <name type="scientific">Methylobacterium gossipiicola</name>
    <dbReference type="NCBI Taxonomy" id="582675"/>
    <lineage>
        <taxon>Bacteria</taxon>
        <taxon>Pseudomonadati</taxon>
        <taxon>Pseudomonadota</taxon>
        <taxon>Alphaproteobacteria</taxon>
        <taxon>Hyphomicrobiales</taxon>
        <taxon>Methylobacteriaceae</taxon>
        <taxon>Methylobacterium</taxon>
    </lineage>
</organism>
<name>A0A1I2VY68_9HYPH</name>
<dbReference type="CDD" id="cd17535">
    <property type="entry name" value="REC_NarL-like"/>
    <property type="match status" value="1"/>
</dbReference>
<evidence type="ECO:0000259" key="5">
    <source>
        <dbReference type="PROSITE" id="PS50110"/>
    </source>
</evidence>
<dbReference type="PANTHER" id="PTHR43214:SF43">
    <property type="entry name" value="TWO-COMPONENT RESPONSE REGULATOR"/>
    <property type="match status" value="1"/>
</dbReference>
<evidence type="ECO:0000313" key="7">
    <source>
        <dbReference type="Proteomes" id="UP000199229"/>
    </source>
</evidence>
<dbReference type="Gene3D" id="3.40.50.2300">
    <property type="match status" value="1"/>
</dbReference>
<reference evidence="7" key="1">
    <citation type="submission" date="2016-10" db="EMBL/GenBank/DDBJ databases">
        <authorList>
            <person name="Varghese N."/>
            <person name="Submissions S."/>
        </authorList>
    </citation>
    <scope>NUCLEOTIDE SEQUENCE [LARGE SCALE GENOMIC DNA]</scope>
    <source>
        <strain evidence="7">Gh-105</strain>
    </source>
</reference>
<dbReference type="InterPro" id="IPR058245">
    <property type="entry name" value="NreC/VraR/RcsB-like_REC"/>
</dbReference>
<dbReference type="GO" id="GO:0000160">
    <property type="term" value="P:phosphorelay signal transduction system"/>
    <property type="evidence" value="ECO:0007669"/>
    <property type="project" value="InterPro"/>
</dbReference>
<dbReference type="Pfam" id="PF00196">
    <property type="entry name" value="GerE"/>
    <property type="match status" value="1"/>
</dbReference>
<dbReference type="PROSITE" id="PS50043">
    <property type="entry name" value="HTH_LUXR_2"/>
    <property type="match status" value="1"/>
</dbReference>
<dbReference type="STRING" id="582675.SAMN05192565_11864"/>
<evidence type="ECO:0000256" key="3">
    <source>
        <dbReference type="PROSITE-ProRule" id="PRU00169"/>
    </source>
</evidence>
<dbReference type="InterPro" id="IPR000792">
    <property type="entry name" value="Tscrpt_reg_LuxR_C"/>
</dbReference>
<dbReference type="SUPFAM" id="SSF52172">
    <property type="entry name" value="CheY-like"/>
    <property type="match status" value="1"/>
</dbReference>
<dbReference type="Proteomes" id="UP000199229">
    <property type="component" value="Unassembled WGS sequence"/>
</dbReference>
<dbReference type="PANTHER" id="PTHR43214">
    <property type="entry name" value="TWO-COMPONENT RESPONSE REGULATOR"/>
    <property type="match status" value="1"/>
</dbReference>
<dbReference type="CDD" id="cd06170">
    <property type="entry name" value="LuxR_C_like"/>
    <property type="match status" value="1"/>
</dbReference>
<dbReference type="InterPro" id="IPR016032">
    <property type="entry name" value="Sig_transdc_resp-reg_C-effctor"/>
</dbReference>
<evidence type="ECO:0000313" key="6">
    <source>
        <dbReference type="EMBL" id="SFG94158.1"/>
    </source>
</evidence>
<dbReference type="Gene3D" id="1.10.10.10">
    <property type="entry name" value="Winged helix-like DNA-binding domain superfamily/Winged helix DNA-binding domain"/>
    <property type="match status" value="1"/>
</dbReference>
<dbReference type="InterPro" id="IPR036388">
    <property type="entry name" value="WH-like_DNA-bd_sf"/>
</dbReference>
<evidence type="ECO:0000256" key="1">
    <source>
        <dbReference type="ARBA" id="ARBA00022553"/>
    </source>
</evidence>
<feature type="domain" description="HTH luxR-type" evidence="4">
    <location>
        <begin position="142"/>
        <end position="207"/>
    </location>
</feature>
<evidence type="ECO:0000259" key="4">
    <source>
        <dbReference type="PROSITE" id="PS50043"/>
    </source>
</evidence>
<keyword evidence="1 3" id="KW-0597">Phosphoprotein</keyword>
<evidence type="ECO:0000256" key="2">
    <source>
        <dbReference type="ARBA" id="ARBA00023125"/>
    </source>
</evidence>
<sequence>MTSVLIVDDHPVILRGFRRIMEDAGVETVHEATDIAGGYRLFNRLRPGMVVVDLTFRTGALAGLSLIRQIRTLARDTRILAFSMHDDPIIVSRALESGATGYVLKDVPAARFQEAFETVRSGRSYLDHALATRVAVLGLAGQPAPLADLTARELQILSLLGRGQSYGAIADTLAVSYRTVIAACASLRRKLGVRTLAELIHVAVSHGEAGPAR</sequence>
<dbReference type="Pfam" id="PF00072">
    <property type="entry name" value="Response_reg"/>
    <property type="match status" value="1"/>
</dbReference>
<proteinExistence type="predicted"/>
<feature type="domain" description="Response regulatory" evidence="5">
    <location>
        <begin position="3"/>
        <end position="120"/>
    </location>
</feature>
<gene>
    <name evidence="6" type="ORF">SAMN05192565_11864</name>
</gene>
<dbReference type="EMBL" id="FOPM01000018">
    <property type="protein sequence ID" value="SFG94158.1"/>
    <property type="molecule type" value="Genomic_DNA"/>
</dbReference>
<dbReference type="InterPro" id="IPR001789">
    <property type="entry name" value="Sig_transdc_resp-reg_receiver"/>
</dbReference>
<dbReference type="InterPro" id="IPR011006">
    <property type="entry name" value="CheY-like_superfamily"/>
</dbReference>
<dbReference type="AlphaFoldDB" id="A0A1I2VY68"/>
<dbReference type="InterPro" id="IPR039420">
    <property type="entry name" value="WalR-like"/>
</dbReference>
<accession>A0A1I2VY68</accession>
<dbReference type="RefSeq" id="WP_091973439.1">
    <property type="nucleotide sequence ID" value="NZ_FOPM01000018.1"/>
</dbReference>
<dbReference type="SMART" id="SM00448">
    <property type="entry name" value="REC"/>
    <property type="match status" value="1"/>
</dbReference>
<dbReference type="GO" id="GO:0006355">
    <property type="term" value="P:regulation of DNA-templated transcription"/>
    <property type="evidence" value="ECO:0007669"/>
    <property type="project" value="InterPro"/>
</dbReference>
<keyword evidence="2 6" id="KW-0238">DNA-binding</keyword>
<dbReference type="SMART" id="SM00421">
    <property type="entry name" value="HTH_LUXR"/>
    <property type="match status" value="1"/>
</dbReference>
<dbReference type="OrthoDB" id="9814495at2"/>